<feature type="domain" description="RNA polymerase sigma-70 region 2" evidence="4">
    <location>
        <begin position="50"/>
        <end position="105"/>
    </location>
</feature>
<evidence type="ECO:0000256" key="3">
    <source>
        <dbReference type="ARBA" id="ARBA00023163"/>
    </source>
</evidence>
<keyword evidence="1" id="KW-0805">Transcription regulation</keyword>
<proteinExistence type="predicted"/>
<name>A0ABM8YUJ1_9BACI</name>
<accession>A0ABM8YUJ1</accession>
<dbReference type="InterPro" id="IPR007627">
    <property type="entry name" value="RNA_pol_sigma70_r2"/>
</dbReference>
<sequence>MFTRFFVFLKQFEAPSRQTTDTKREGDNVNEGEKNHLLEKVMLEFGDQHARLAYSYVKDKETAKYIVQNVFVKCYTKLNEFRHESSLKTWLYRITINECKDYLKSWNYRKTRLLDLYQSRKIYIINGRSCKREVG</sequence>
<dbReference type="Proteomes" id="UP000789833">
    <property type="component" value="Unassembled WGS sequence"/>
</dbReference>
<dbReference type="Gene3D" id="1.10.1740.10">
    <property type="match status" value="1"/>
</dbReference>
<evidence type="ECO:0000256" key="2">
    <source>
        <dbReference type="ARBA" id="ARBA00023082"/>
    </source>
</evidence>
<dbReference type="PANTHER" id="PTHR43133:SF60">
    <property type="entry name" value="RNA POLYMERASE SIGMA FACTOR SIGV"/>
    <property type="match status" value="1"/>
</dbReference>
<keyword evidence="6" id="KW-1185">Reference proteome</keyword>
<protein>
    <recommendedName>
        <fullName evidence="4">RNA polymerase sigma-70 region 2 domain-containing protein</fullName>
    </recommendedName>
</protein>
<dbReference type="EMBL" id="CAKJTJ010000060">
    <property type="protein sequence ID" value="CAG9623648.1"/>
    <property type="molecule type" value="Genomic_DNA"/>
</dbReference>
<dbReference type="SUPFAM" id="SSF88946">
    <property type="entry name" value="Sigma2 domain of RNA polymerase sigma factors"/>
    <property type="match status" value="1"/>
</dbReference>
<dbReference type="Pfam" id="PF04542">
    <property type="entry name" value="Sigma70_r2"/>
    <property type="match status" value="1"/>
</dbReference>
<organism evidence="5 6">
    <name type="scientific">Sutcliffiella rhizosphaerae</name>
    <dbReference type="NCBI Taxonomy" id="2880967"/>
    <lineage>
        <taxon>Bacteria</taxon>
        <taxon>Bacillati</taxon>
        <taxon>Bacillota</taxon>
        <taxon>Bacilli</taxon>
        <taxon>Bacillales</taxon>
        <taxon>Bacillaceae</taxon>
        <taxon>Sutcliffiella</taxon>
    </lineage>
</organism>
<keyword evidence="2" id="KW-0731">Sigma factor</keyword>
<evidence type="ECO:0000256" key="1">
    <source>
        <dbReference type="ARBA" id="ARBA00023015"/>
    </source>
</evidence>
<reference evidence="5 6" key="1">
    <citation type="submission" date="2021-10" db="EMBL/GenBank/DDBJ databases">
        <authorList>
            <person name="Criscuolo A."/>
        </authorList>
    </citation>
    <scope>NUCLEOTIDE SEQUENCE [LARGE SCALE GENOMIC DNA]</scope>
    <source>
        <strain evidence="6">CIP 111883</strain>
    </source>
</reference>
<evidence type="ECO:0000313" key="5">
    <source>
        <dbReference type="EMBL" id="CAG9623648.1"/>
    </source>
</evidence>
<evidence type="ECO:0000313" key="6">
    <source>
        <dbReference type="Proteomes" id="UP000789833"/>
    </source>
</evidence>
<gene>
    <name evidence="5" type="ORF">BACCIP111883_04466</name>
</gene>
<dbReference type="InterPro" id="IPR039425">
    <property type="entry name" value="RNA_pol_sigma-70-like"/>
</dbReference>
<evidence type="ECO:0000259" key="4">
    <source>
        <dbReference type="Pfam" id="PF04542"/>
    </source>
</evidence>
<keyword evidence="3" id="KW-0804">Transcription</keyword>
<dbReference type="InterPro" id="IPR013325">
    <property type="entry name" value="RNA_pol_sigma_r2"/>
</dbReference>
<comment type="caution">
    <text evidence="5">The sequence shown here is derived from an EMBL/GenBank/DDBJ whole genome shotgun (WGS) entry which is preliminary data.</text>
</comment>
<dbReference type="PANTHER" id="PTHR43133">
    <property type="entry name" value="RNA POLYMERASE ECF-TYPE SIGMA FACTO"/>
    <property type="match status" value="1"/>
</dbReference>